<keyword evidence="3" id="KW-0805">Transcription regulation</keyword>
<evidence type="ECO:0000256" key="3">
    <source>
        <dbReference type="ARBA" id="ARBA00023015"/>
    </source>
</evidence>
<gene>
    <name evidence="6" type="ORF">AZI87_13925</name>
</gene>
<dbReference type="Pfam" id="PF00158">
    <property type="entry name" value="Sigma54_activat"/>
    <property type="match status" value="1"/>
</dbReference>
<dbReference type="Proteomes" id="UP000075799">
    <property type="component" value="Unassembled WGS sequence"/>
</dbReference>
<sequence>MSTTMESQVIAHSPRFLKIIEIAKKVSASSANVLITGESGTGKEIIARMIHDLSPRRKEAFVPINCSAIPEQLLESELFGYAKGAFTGASNQKAGLFEEANGGTLFLDEIGDLDLHLQAKLLRVLQEKKVKRVGENHYRPLNIRILAATHNDLSEDVQQKKFREDLYFRLNVVPIEVPPLRERMEDILPLAQYFLKKFSLRHHSVEKHFASDVGSYLLSHSWWGNVRELENTIERAVVLSSGNEITVNDLDGNQKRSISMESVFERLCHKEGRLLSLEEMARQYIEYALQVNKGAREKTAKDLGIDRKTLYRKTHHPHQQRA</sequence>
<dbReference type="PROSITE" id="PS00676">
    <property type="entry name" value="SIGMA54_INTERACT_2"/>
    <property type="match status" value="1"/>
</dbReference>
<dbReference type="InterPro" id="IPR025662">
    <property type="entry name" value="Sigma_54_int_dom_ATP-bd_1"/>
</dbReference>
<dbReference type="PROSITE" id="PS00675">
    <property type="entry name" value="SIGMA54_INTERACT_1"/>
    <property type="match status" value="1"/>
</dbReference>
<feature type="domain" description="Sigma-54 factor interaction" evidence="5">
    <location>
        <begin position="9"/>
        <end position="238"/>
    </location>
</feature>
<dbReference type="Pfam" id="PF25601">
    <property type="entry name" value="AAA_lid_14"/>
    <property type="match status" value="1"/>
</dbReference>
<evidence type="ECO:0000313" key="6">
    <source>
        <dbReference type="EMBL" id="KYG64326.1"/>
    </source>
</evidence>
<dbReference type="AlphaFoldDB" id="A0A161PQ31"/>
<reference evidence="6 7" key="1">
    <citation type="submission" date="2016-03" db="EMBL/GenBank/DDBJ databases">
        <authorList>
            <person name="Ploux O."/>
        </authorList>
    </citation>
    <scope>NUCLEOTIDE SEQUENCE [LARGE SCALE GENOMIC DNA]</scope>
    <source>
        <strain evidence="6 7">EC13</strain>
    </source>
</reference>
<dbReference type="Gene3D" id="1.10.8.60">
    <property type="match status" value="1"/>
</dbReference>
<dbReference type="Gene3D" id="1.10.10.60">
    <property type="entry name" value="Homeodomain-like"/>
    <property type="match status" value="1"/>
</dbReference>
<dbReference type="InterPro" id="IPR058031">
    <property type="entry name" value="AAA_lid_NorR"/>
</dbReference>
<name>A0A161PQ31_BDEBC</name>
<protein>
    <submittedName>
        <fullName evidence="6">NtrC family transcriptional regulator</fullName>
    </submittedName>
</protein>
<keyword evidence="4" id="KW-0804">Transcription</keyword>
<dbReference type="SUPFAM" id="SSF52540">
    <property type="entry name" value="P-loop containing nucleoside triphosphate hydrolases"/>
    <property type="match status" value="1"/>
</dbReference>
<evidence type="ECO:0000256" key="2">
    <source>
        <dbReference type="ARBA" id="ARBA00022840"/>
    </source>
</evidence>
<dbReference type="InterPro" id="IPR002078">
    <property type="entry name" value="Sigma_54_int"/>
</dbReference>
<dbReference type="FunFam" id="3.40.50.300:FF:000006">
    <property type="entry name" value="DNA-binding transcriptional regulator NtrC"/>
    <property type="match status" value="1"/>
</dbReference>
<dbReference type="GO" id="GO:0005524">
    <property type="term" value="F:ATP binding"/>
    <property type="evidence" value="ECO:0007669"/>
    <property type="project" value="UniProtKB-KW"/>
</dbReference>
<dbReference type="Pfam" id="PF02954">
    <property type="entry name" value="HTH_8"/>
    <property type="match status" value="1"/>
</dbReference>
<keyword evidence="1" id="KW-0547">Nucleotide-binding</keyword>
<evidence type="ECO:0000313" key="7">
    <source>
        <dbReference type="Proteomes" id="UP000075799"/>
    </source>
</evidence>
<comment type="caution">
    <text evidence="6">The sequence shown here is derived from an EMBL/GenBank/DDBJ whole genome shotgun (WGS) entry which is preliminary data.</text>
</comment>
<dbReference type="InterPro" id="IPR002197">
    <property type="entry name" value="HTH_Fis"/>
</dbReference>
<dbReference type="RefSeq" id="WP_063208378.1">
    <property type="nucleotide sequence ID" value="NZ_LUKD01000006.1"/>
</dbReference>
<dbReference type="EMBL" id="LUKD01000006">
    <property type="protein sequence ID" value="KYG64326.1"/>
    <property type="molecule type" value="Genomic_DNA"/>
</dbReference>
<accession>A0A161PQ31</accession>
<dbReference type="PANTHER" id="PTHR32071">
    <property type="entry name" value="TRANSCRIPTIONAL REGULATORY PROTEIN"/>
    <property type="match status" value="1"/>
</dbReference>
<dbReference type="InterPro" id="IPR009057">
    <property type="entry name" value="Homeodomain-like_sf"/>
</dbReference>
<dbReference type="SMART" id="SM00382">
    <property type="entry name" value="AAA"/>
    <property type="match status" value="1"/>
</dbReference>
<evidence type="ECO:0000259" key="5">
    <source>
        <dbReference type="PROSITE" id="PS50045"/>
    </source>
</evidence>
<dbReference type="InterPro" id="IPR003593">
    <property type="entry name" value="AAA+_ATPase"/>
</dbReference>
<dbReference type="PROSITE" id="PS50045">
    <property type="entry name" value="SIGMA54_INTERACT_4"/>
    <property type="match status" value="1"/>
</dbReference>
<dbReference type="GO" id="GO:0043565">
    <property type="term" value="F:sequence-specific DNA binding"/>
    <property type="evidence" value="ECO:0007669"/>
    <property type="project" value="InterPro"/>
</dbReference>
<dbReference type="CDD" id="cd00009">
    <property type="entry name" value="AAA"/>
    <property type="match status" value="1"/>
</dbReference>
<proteinExistence type="predicted"/>
<evidence type="ECO:0000256" key="1">
    <source>
        <dbReference type="ARBA" id="ARBA00022741"/>
    </source>
</evidence>
<evidence type="ECO:0000256" key="4">
    <source>
        <dbReference type="ARBA" id="ARBA00023163"/>
    </source>
</evidence>
<dbReference type="GO" id="GO:0006355">
    <property type="term" value="P:regulation of DNA-templated transcription"/>
    <property type="evidence" value="ECO:0007669"/>
    <property type="project" value="InterPro"/>
</dbReference>
<organism evidence="6 7">
    <name type="scientific">Bdellovibrio bacteriovorus</name>
    <dbReference type="NCBI Taxonomy" id="959"/>
    <lineage>
        <taxon>Bacteria</taxon>
        <taxon>Pseudomonadati</taxon>
        <taxon>Bdellovibrionota</taxon>
        <taxon>Bdellovibrionia</taxon>
        <taxon>Bdellovibrionales</taxon>
        <taxon>Pseudobdellovibrionaceae</taxon>
        <taxon>Bdellovibrio</taxon>
    </lineage>
</organism>
<dbReference type="InterPro" id="IPR027417">
    <property type="entry name" value="P-loop_NTPase"/>
</dbReference>
<dbReference type="InterPro" id="IPR025943">
    <property type="entry name" value="Sigma_54_int_dom_ATP-bd_2"/>
</dbReference>
<dbReference type="SUPFAM" id="SSF46689">
    <property type="entry name" value="Homeodomain-like"/>
    <property type="match status" value="1"/>
</dbReference>
<dbReference type="Gene3D" id="3.40.50.300">
    <property type="entry name" value="P-loop containing nucleotide triphosphate hydrolases"/>
    <property type="match status" value="1"/>
</dbReference>
<keyword evidence="2" id="KW-0067">ATP-binding</keyword>